<dbReference type="InterPro" id="IPR038765">
    <property type="entry name" value="Papain-like_cys_pep_sf"/>
</dbReference>
<name>A0A6G7XEJ1_9MICO</name>
<evidence type="ECO:0000313" key="7">
    <source>
        <dbReference type="Proteomes" id="UP000502677"/>
    </source>
</evidence>
<dbReference type="KEGG" id="lvi:G7068_07335"/>
<gene>
    <name evidence="6" type="ORF">G7068_07335</name>
</gene>
<proteinExistence type="predicted"/>
<dbReference type="Proteomes" id="UP000502677">
    <property type="component" value="Chromosome"/>
</dbReference>
<dbReference type="InterPro" id="IPR013517">
    <property type="entry name" value="FG-GAP"/>
</dbReference>
<evidence type="ECO:0000313" key="6">
    <source>
        <dbReference type="EMBL" id="QIK63030.1"/>
    </source>
</evidence>
<dbReference type="EMBL" id="CP049863">
    <property type="protein sequence ID" value="QIK63030.1"/>
    <property type="molecule type" value="Genomic_DNA"/>
</dbReference>
<dbReference type="Pfam" id="PF05257">
    <property type="entry name" value="CHAP"/>
    <property type="match status" value="1"/>
</dbReference>
<dbReference type="AlphaFoldDB" id="A0A6G7XEJ1"/>
<dbReference type="InterPro" id="IPR028994">
    <property type="entry name" value="Integrin_alpha_N"/>
</dbReference>
<reference evidence="6 7" key="1">
    <citation type="submission" date="2020-03" db="EMBL/GenBank/DDBJ databases">
        <title>Leucobacter sp. nov., isolated from beetles.</title>
        <authorList>
            <person name="Hyun D.-W."/>
            <person name="Bae J.-W."/>
        </authorList>
    </citation>
    <scope>NUCLEOTIDE SEQUENCE [LARGE SCALE GENOMIC DNA]</scope>
    <source>
        <strain evidence="6 7">HDW9C</strain>
    </source>
</reference>
<feature type="compositionally biased region" description="Pro residues" evidence="2">
    <location>
        <begin position="70"/>
        <end position="100"/>
    </location>
</feature>
<evidence type="ECO:0000259" key="4">
    <source>
        <dbReference type="PROSITE" id="PS50911"/>
    </source>
</evidence>
<evidence type="ECO:0000256" key="2">
    <source>
        <dbReference type="SAM" id="MobiDB-lite"/>
    </source>
</evidence>
<keyword evidence="1 3" id="KW-0732">Signal</keyword>
<dbReference type="Pfam" id="PF13517">
    <property type="entry name" value="FG-GAP_3"/>
    <property type="match status" value="2"/>
</dbReference>
<organism evidence="6 7">
    <name type="scientific">Leucobacter viscericola</name>
    <dbReference type="NCBI Taxonomy" id="2714935"/>
    <lineage>
        <taxon>Bacteria</taxon>
        <taxon>Bacillati</taxon>
        <taxon>Actinomycetota</taxon>
        <taxon>Actinomycetes</taxon>
        <taxon>Micrococcales</taxon>
        <taxon>Microbacteriaceae</taxon>
        <taxon>Leucobacter</taxon>
    </lineage>
</organism>
<evidence type="ECO:0000256" key="3">
    <source>
        <dbReference type="SAM" id="SignalP"/>
    </source>
</evidence>
<dbReference type="SUPFAM" id="SSF69318">
    <property type="entry name" value="Integrin alpha N-terminal domain"/>
    <property type="match status" value="1"/>
</dbReference>
<feature type="domain" description="SLH" evidence="5">
    <location>
        <begin position="976"/>
        <end position="1042"/>
    </location>
</feature>
<feature type="domain" description="Peptidase C51" evidence="4">
    <location>
        <begin position="159"/>
        <end position="292"/>
    </location>
</feature>
<feature type="compositionally biased region" description="Polar residues" evidence="2">
    <location>
        <begin position="39"/>
        <end position="60"/>
    </location>
</feature>
<protein>
    <submittedName>
        <fullName evidence="6">CHAP domain-containing protein</fullName>
    </submittedName>
</protein>
<dbReference type="Gene3D" id="2.60.40.2700">
    <property type="match status" value="3"/>
</dbReference>
<sequence length="1166" mass="123329">MSGFGRSVVTVALATALVSSLFVVPLGATTEAAAESPAILNSLNNDQDPGTGTEPSNVTQDPGAGDPEPTDPPVAPPTTEPTDPPTAEPTPPTTPAPEPTPEGDEPRGPNGGLASNSPGPASARPAEEAPDDQVLGGLSSRAMASELRGSIIGDNYPAKYRNLPWPYPNGAYIWDEWNFAYRQCTSFVAWRLNSANGVPFSNQYLGLTRWGDAGQWADSARAVGVRVDSTPEVGAVAWSGPWYKGASEFGHVAWVAQVLDSGQIVIEEYNNGWAGAYGTRTIWPGDFQGYIHIKDLANSFVKTTTPTISGAAVVGSKLTANLAGWTPAVTGLRYQWQRNGVAIAGATASTYTPTMTDRAQTITVAVTGSRAGYRAETKVSAATSAVLMIDSDGDGLDDTTEMLPWNSDVNGDGLPDVVGFGVDGVQVALNTKTGLGPMKQWVAGFGANNGWSPLRNPRTLVDVNGDGKSDVVGFANSGVYVATSTGSGFAAPKRWGEGFGVDLGWQVDKHPRTLADINGDGLPDIVGFGETGVYVALNTGSGFGPEQKWSNEFGATAGWRVDRHPRYLIDVNGDGKLDIVGFSNSGVSVALSTGKSFAAPKQWSTGFGYNSGWRMESHPRMLADVNGDGLPDVVGFKDDGVYAAINTGSGFKAPVRWSDNFGTAKGWQTGQHPRVLADVNGDGRADIVGFGESGVMVALSTGAKFGAGTWWSSEFGALNNGKPNWQLDRHPRMVTDVNGDGRADIVGFGNGGVRIAYNTGSKFAAATSPLNNLGYTAGGWRVDSHPRSMNIQTLSSRPVPGVTGSVRVGQQISGAAGSWQPRPVKLKMQWYRDGKVVSGATSTNYAITPDDLGTKLSFGVTGSKLGYAASQQRSKEFVVAPGVLQAPTPTIEGQLRAGSVLQTKVGNWGPAPVQLKYQWNRNGSPIQGATSASYKLSSADAGRRLTVTVTGSKAAYDTASRTSAHVKLKGAPPAPAKSPFIDVPVTHKFYRQIAWMHQTGLSTGTRTPQGAVYGPKTAVSREAMAAFLYRLDALKTWKPPAASPFIDVPANYGFYRQIAWMGETGLSTGTRTAAGARYDPKTPVSREAMAAFLYRLEAPKGYTPPKTSPFADVPTNHRFYREISWMYSSGLSTGTRQPHGKPVYSPKDPVSREAMAAFLYRMETNG</sequence>
<accession>A0A6G7XEJ1</accession>
<dbReference type="InterPro" id="IPR007921">
    <property type="entry name" value="CHAP_dom"/>
</dbReference>
<dbReference type="PROSITE" id="PS50911">
    <property type="entry name" value="CHAP"/>
    <property type="match status" value="1"/>
</dbReference>
<keyword evidence="7" id="KW-1185">Reference proteome</keyword>
<dbReference type="Gene3D" id="3.90.1720.10">
    <property type="entry name" value="endopeptidase domain like (from Nostoc punctiforme)"/>
    <property type="match status" value="1"/>
</dbReference>
<dbReference type="SUPFAM" id="SSF54001">
    <property type="entry name" value="Cysteine proteinases"/>
    <property type="match status" value="1"/>
</dbReference>
<evidence type="ECO:0000256" key="1">
    <source>
        <dbReference type="ARBA" id="ARBA00022729"/>
    </source>
</evidence>
<dbReference type="Gene3D" id="2.130.10.130">
    <property type="entry name" value="Integrin alpha, N-terminal"/>
    <property type="match status" value="1"/>
</dbReference>
<feature type="domain" description="SLH" evidence="5">
    <location>
        <begin position="1106"/>
        <end position="1166"/>
    </location>
</feature>
<evidence type="ECO:0000259" key="5">
    <source>
        <dbReference type="PROSITE" id="PS51272"/>
    </source>
</evidence>
<feature type="signal peptide" evidence="3">
    <location>
        <begin position="1"/>
        <end position="28"/>
    </location>
</feature>
<feature type="chain" id="PRO_5039729859" evidence="3">
    <location>
        <begin position="29"/>
        <end position="1166"/>
    </location>
</feature>
<dbReference type="PROSITE" id="PS51272">
    <property type="entry name" value="SLH"/>
    <property type="match status" value="2"/>
</dbReference>
<dbReference type="InterPro" id="IPR001119">
    <property type="entry name" value="SLH_dom"/>
</dbReference>
<feature type="region of interest" description="Disordered" evidence="2">
    <location>
        <begin position="37"/>
        <end position="133"/>
    </location>
</feature>
<dbReference type="RefSeq" id="WP_166290667.1">
    <property type="nucleotide sequence ID" value="NZ_CP049863.1"/>
</dbReference>